<proteinExistence type="predicted"/>
<name>A0ABT3HRV8_9FLAO</name>
<dbReference type="InterPro" id="IPR030392">
    <property type="entry name" value="S74_ICA"/>
</dbReference>
<dbReference type="PROSITE" id="PS51688">
    <property type="entry name" value="ICA"/>
    <property type="match status" value="1"/>
</dbReference>
<sequence>MKKFTTLLGLILYGVYSAQSGSVGINTPAPNSDAVLDVVSTNKGFLTPRMALTSTTSPSPLSAHVAGMIVYNTATVNDVQPALYYNDGTKWVLSKGGAATATTTNVLSTSGNTITSTVNGIASTAPAINTNTLSLSGTNLTSSVNGVSSSSLDLKPVVTAATTHTLSTSGNTLTSNVNGIAPTASIITSNALTKPATNTLRSSVNGVTASPDVTLVSSVSNTLSGSSLSTSVNGVAGSAVDLKPAITAGTTHTLSTSGNTLTSNVNGIAPTASIITSNALTKPTTNTLRSSVNGVTATPDVTLVNSVSNTLNGSLLSTTVNGVTGSTVDLSSAMKNIYNADGTLTSNRTVNMAGRTLSFVNGDNSISFDTSSYGNLRVGSPTRGNIRTMGGDAYFDMFVDNGSAAQWAAFGNLTSIHIGGKTAVPMYFFTNNTTRVTITSAGNFGIGTQSPTSLLSVNGSADKPGGGSWGTFSDRRVKKDIVEFKDGLNVINKLTPVTYKYNEKSGYEDLNKEYVGFIAQDVEKAAPYMVSIIDDTQKSGLKDKRELDESALTKILVNAVKEQQQQIAELKKEIEELKKKKS</sequence>
<keyword evidence="4" id="KW-1185">Reference proteome</keyword>
<protein>
    <submittedName>
        <fullName evidence="3">Tail fiber domain-containing protein</fullName>
    </submittedName>
</protein>
<feature type="coiled-coil region" evidence="1">
    <location>
        <begin position="553"/>
        <end position="580"/>
    </location>
</feature>
<dbReference type="Proteomes" id="UP001163719">
    <property type="component" value="Unassembled WGS sequence"/>
</dbReference>
<accession>A0ABT3HRV8</accession>
<evidence type="ECO:0000313" key="4">
    <source>
        <dbReference type="Proteomes" id="UP001163719"/>
    </source>
</evidence>
<keyword evidence="1" id="KW-0175">Coiled coil</keyword>
<dbReference type="EMBL" id="JAPDHV010000007">
    <property type="protein sequence ID" value="MCW3162415.1"/>
    <property type="molecule type" value="Genomic_DNA"/>
</dbReference>
<comment type="caution">
    <text evidence="3">The sequence shown here is derived from an EMBL/GenBank/DDBJ whole genome shotgun (WGS) entry which is preliminary data.</text>
</comment>
<reference evidence="3" key="1">
    <citation type="submission" date="2022-10" db="EMBL/GenBank/DDBJ databases">
        <title>Chryseobacterium babae sp. nov. isolated from the gut of the beetle Oryctes rhinoceros, and Chryseobacterium kimseyorum sp. nov., isolated from a stick insect rearing cage.</title>
        <authorList>
            <person name="Shelomi M."/>
            <person name="Han C.-J."/>
            <person name="Chen W.-M."/>
            <person name="Chen H.-K."/>
            <person name="Liaw S.-J."/>
            <person name="Muhle E."/>
            <person name="Clermont D."/>
        </authorList>
    </citation>
    <scope>NUCLEOTIDE SEQUENCE</scope>
    <source>
        <strain evidence="3">WLa1L2M3</strain>
    </source>
</reference>
<gene>
    <name evidence="3" type="ORF">OH806_14185</name>
</gene>
<evidence type="ECO:0000313" key="3">
    <source>
        <dbReference type="EMBL" id="MCW3162415.1"/>
    </source>
</evidence>
<organism evidence="3 4">
    <name type="scientific">Chryseobacterium oryctis</name>
    <dbReference type="NCBI Taxonomy" id="2952618"/>
    <lineage>
        <taxon>Bacteria</taxon>
        <taxon>Pseudomonadati</taxon>
        <taxon>Bacteroidota</taxon>
        <taxon>Flavobacteriia</taxon>
        <taxon>Flavobacteriales</taxon>
        <taxon>Weeksellaceae</taxon>
        <taxon>Chryseobacterium group</taxon>
        <taxon>Chryseobacterium</taxon>
    </lineage>
</organism>
<evidence type="ECO:0000256" key="1">
    <source>
        <dbReference type="SAM" id="Coils"/>
    </source>
</evidence>
<evidence type="ECO:0000259" key="2">
    <source>
        <dbReference type="PROSITE" id="PS51688"/>
    </source>
</evidence>
<dbReference type="Pfam" id="PF13884">
    <property type="entry name" value="Peptidase_S74"/>
    <property type="match status" value="1"/>
</dbReference>
<feature type="domain" description="Peptidase S74" evidence="2">
    <location>
        <begin position="473"/>
        <end position="574"/>
    </location>
</feature>
<dbReference type="RefSeq" id="WP_264744332.1">
    <property type="nucleotide sequence ID" value="NZ_JAPDHV010000007.1"/>
</dbReference>